<proteinExistence type="predicted"/>
<name>A0A540K2R8_MALBA</name>
<evidence type="ECO:0000313" key="2">
    <source>
        <dbReference type="Proteomes" id="UP000315295"/>
    </source>
</evidence>
<sequence length="52" mass="5785">MTSPLLNVIGFLKSSSTQNTKCTITGIVIPMESCRWVRMACSRTSSFKGQMR</sequence>
<reference evidence="1 2" key="1">
    <citation type="journal article" date="2019" name="G3 (Bethesda)">
        <title>Sequencing of a Wild Apple (Malus baccata) Genome Unravels the Differences Between Cultivated and Wild Apple Species Regarding Disease Resistance and Cold Tolerance.</title>
        <authorList>
            <person name="Chen X."/>
        </authorList>
    </citation>
    <scope>NUCLEOTIDE SEQUENCE [LARGE SCALE GENOMIC DNA]</scope>
    <source>
        <strain evidence="2">cv. Shandingzi</strain>
        <tissue evidence="1">Leaves</tissue>
    </source>
</reference>
<comment type="caution">
    <text evidence="1">The sequence shown here is derived from an EMBL/GenBank/DDBJ whole genome shotgun (WGS) entry which is preliminary data.</text>
</comment>
<accession>A0A540K2R8</accession>
<dbReference type="AlphaFoldDB" id="A0A540K2R8"/>
<keyword evidence="2" id="KW-1185">Reference proteome</keyword>
<organism evidence="1 2">
    <name type="scientific">Malus baccata</name>
    <name type="common">Siberian crab apple</name>
    <name type="synonym">Pyrus baccata</name>
    <dbReference type="NCBI Taxonomy" id="106549"/>
    <lineage>
        <taxon>Eukaryota</taxon>
        <taxon>Viridiplantae</taxon>
        <taxon>Streptophyta</taxon>
        <taxon>Embryophyta</taxon>
        <taxon>Tracheophyta</taxon>
        <taxon>Spermatophyta</taxon>
        <taxon>Magnoliopsida</taxon>
        <taxon>eudicotyledons</taxon>
        <taxon>Gunneridae</taxon>
        <taxon>Pentapetalae</taxon>
        <taxon>rosids</taxon>
        <taxon>fabids</taxon>
        <taxon>Rosales</taxon>
        <taxon>Rosaceae</taxon>
        <taxon>Amygdaloideae</taxon>
        <taxon>Maleae</taxon>
        <taxon>Malus</taxon>
    </lineage>
</organism>
<dbReference type="EMBL" id="VIEB01018186">
    <property type="protein sequence ID" value="TQD68575.1"/>
    <property type="molecule type" value="Genomic_DNA"/>
</dbReference>
<dbReference type="Proteomes" id="UP000315295">
    <property type="component" value="Unassembled WGS sequence"/>
</dbReference>
<evidence type="ECO:0000313" key="1">
    <source>
        <dbReference type="EMBL" id="TQD68575.1"/>
    </source>
</evidence>
<protein>
    <submittedName>
        <fullName evidence="1">Uncharacterized protein</fullName>
    </submittedName>
</protein>
<gene>
    <name evidence="1" type="ORF">C1H46_045892</name>
</gene>